<dbReference type="GO" id="GO:0003993">
    <property type="term" value="F:acid phosphatase activity"/>
    <property type="evidence" value="ECO:0007669"/>
    <property type="project" value="UniProtKB-UniRule"/>
</dbReference>
<evidence type="ECO:0000256" key="5">
    <source>
        <dbReference type="ARBA" id="ARBA00022912"/>
    </source>
</evidence>
<comment type="similarity">
    <text evidence="2 7">Belongs to the low molecular weight phosphotyrosine protein phosphatase family.</text>
</comment>
<dbReference type="SUPFAM" id="SSF52788">
    <property type="entry name" value="Phosphotyrosine protein phosphatases I"/>
    <property type="match status" value="1"/>
</dbReference>
<accession>A0A6J2T8V0</accession>
<feature type="active site" description="Nucleophile" evidence="6">
    <location>
        <position position="13"/>
    </location>
</feature>
<feature type="active site" description="Proton donor" evidence="6">
    <location>
        <position position="129"/>
    </location>
</feature>
<evidence type="ECO:0000256" key="6">
    <source>
        <dbReference type="PIRSR" id="PIRSR617867-1"/>
    </source>
</evidence>
<dbReference type="PRINTS" id="PR00720">
    <property type="entry name" value="MAMMALPTPASE"/>
</dbReference>
<keyword evidence="4 7" id="KW-0378">Hydrolase</keyword>
<dbReference type="InterPro" id="IPR036196">
    <property type="entry name" value="Ptyr_pPase_sf"/>
</dbReference>
<evidence type="ECO:0000259" key="8">
    <source>
        <dbReference type="SMART" id="SM00226"/>
    </source>
</evidence>
<comment type="catalytic activity">
    <reaction evidence="7">
        <text>a phosphate monoester + H2O = an alcohol + phosphate</text>
        <dbReference type="Rhea" id="RHEA:15017"/>
        <dbReference type="ChEBI" id="CHEBI:15377"/>
        <dbReference type="ChEBI" id="CHEBI:30879"/>
        <dbReference type="ChEBI" id="CHEBI:43474"/>
        <dbReference type="ChEBI" id="CHEBI:67140"/>
        <dbReference type="EC" id="3.1.3.2"/>
    </reaction>
</comment>
<evidence type="ECO:0000313" key="9">
    <source>
        <dbReference type="Proteomes" id="UP000504634"/>
    </source>
</evidence>
<dbReference type="AlphaFoldDB" id="A0A6J2T8V0"/>
<dbReference type="RefSeq" id="XP_030371725.1">
    <property type="nucleotide sequence ID" value="XM_030515865.1"/>
</dbReference>
<reference evidence="10" key="1">
    <citation type="submission" date="2025-08" db="UniProtKB">
        <authorList>
            <consortium name="RefSeq"/>
        </authorList>
    </citation>
    <scope>IDENTIFICATION</scope>
    <source>
        <strain evidence="10">11010-0011.00</strain>
        <tissue evidence="10">Whole body</tissue>
    </source>
</reference>
<dbReference type="Pfam" id="PF01451">
    <property type="entry name" value="LMWPc"/>
    <property type="match status" value="1"/>
</dbReference>
<keyword evidence="9" id="KW-1185">Reference proteome</keyword>
<dbReference type="InterPro" id="IPR050438">
    <property type="entry name" value="LMW_PTPase"/>
</dbReference>
<feature type="domain" description="Phosphotyrosine protein phosphatase I" evidence="8">
    <location>
        <begin position="7"/>
        <end position="156"/>
    </location>
</feature>
<sequence>MSKKFPNRILMVCMGNICRSPIAEAVMRATIEKADLSHEWYVDSAGIEGWHSGCEADPRTLNVLANHNIKYNNRARVLLLQDFEQYDYIFGMDQSNMASLKRMAPQDCKAKLLLLGDFGLKPDDRIIEDPYYYVGEAPFEKIYEQCIIACPNFLKQARSSQIRL</sequence>
<protein>
    <recommendedName>
        <fullName evidence="7">Low molecular weight phosphotyrosine protein phosphatase</fullName>
        <shortName evidence="7">LMW-PTP</shortName>
        <shortName evidence="7">LMW-PTPase</shortName>
        <ecNumber evidence="7">3.1.3.2</ecNumber>
        <ecNumber evidence="7">3.1.3.48</ecNumber>
    </recommendedName>
    <alternativeName>
        <fullName evidence="7">Low molecular weight cytosolic acid phosphatase</fullName>
    </alternativeName>
</protein>
<dbReference type="Gene3D" id="3.40.50.2300">
    <property type="match status" value="1"/>
</dbReference>
<dbReference type="InterPro" id="IPR017867">
    <property type="entry name" value="Tyr_phospatase_low_mol_wt"/>
</dbReference>
<dbReference type="PRINTS" id="PR00719">
    <property type="entry name" value="LMWPTPASE"/>
</dbReference>
<comment type="function">
    <text evidence="7">Acts on tyrosine phosphorylated proteins, low-MW aryl phosphates and natural and synthetic acyl phosphates.</text>
</comment>
<evidence type="ECO:0000256" key="3">
    <source>
        <dbReference type="ARBA" id="ARBA00022490"/>
    </source>
</evidence>
<keyword evidence="5 7" id="KW-0904">Protein phosphatase</keyword>
<feature type="active site" evidence="6">
    <location>
        <position position="19"/>
    </location>
</feature>
<dbReference type="GO" id="GO:0005737">
    <property type="term" value="C:cytoplasm"/>
    <property type="evidence" value="ECO:0007669"/>
    <property type="project" value="UniProtKB-SubCell"/>
</dbReference>
<dbReference type="CDD" id="cd16343">
    <property type="entry name" value="LMWPTP"/>
    <property type="match status" value="1"/>
</dbReference>
<dbReference type="PANTHER" id="PTHR11717">
    <property type="entry name" value="LOW MOLECULAR WEIGHT PROTEIN TYROSINE PHOSPHATASE"/>
    <property type="match status" value="1"/>
</dbReference>
<keyword evidence="3 7" id="KW-0963">Cytoplasm</keyword>
<gene>
    <name evidence="10" type="primary">LOC115622010</name>
</gene>
<dbReference type="InterPro" id="IPR002115">
    <property type="entry name" value="Tyr_Pase_low_mol_wt_mml"/>
</dbReference>
<dbReference type="GeneID" id="115622010"/>
<name>A0A6J2T8V0_DROLE</name>
<dbReference type="EC" id="3.1.3.48" evidence="7"/>
<organism evidence="9 10">
    <name type="scientific">Drosophila lebanonensis</name>
    <name type="common">Fruit fly</name>
    <name type="synonym">Scaptodrosophila lebanonensis</name>
    <dbReference type="NCBI Taxonomy" id="7225"/>
    <lineage>
        <taxon>Eukaryota</taxon>
        <taxon>Metazoa</taxon>
        <taxon>Ecdysozoa</taxon>
        <taxon>Arthropoda</taxon>
        <taxon>Hexapoda</taxon>
        <taxon>Insecta</taxon>
        <taxon>Pterygota</taxon>
        <taxon>Neoptera</taxon>
        <taxon>Endopterygota</taxon>
        <taxon>Diptera</taxon>
        <taxon>Brachycera</taxon>
        <taxon>Muscomorpha</taxon>
        <taxon>Ephydroidea</taxon>
        <taxon>Drosophilidae</taxon>
        <taxon>Scaptodrosophila</taxon>
    </lineage>
</organism>
<evidence type="ECO:0000256" key="7">
    <source>
        <dbReference type="RuleBase" id="RU368115"/>
    </source>
</evidence>
<dbReference type="OrthoDB" id="3388at2759"/>
<proteinExistence type="inferred from homology"/>
<comment type="catalytic activity">
    <reaction evidence="7">
        <text>O-phospho-L-tyrosyl-[protein] + H2O = L-tyrosyl-[protein] + phosphate</text>
        <dbReference type="Rhea" id="RHEA:10684"/>
        <dbReference type="Rhea" id="RHEA-COMP:10136"/>
        <dbReference type="Rhea" id="RHEA-COMP:20101"/>
        <dbReference type="ChEBI" id="CHEBI:15377"/>
        <dbReference type="ChEBI" id="CHEBI:43474"/>
        <dbReference type="ChEBI" id="CHEBI:46858"/>
        <dbReference type="ChEBI" id="CHEBI:61978"/>
        <dbReference type="EC" id="3.1.3.48"/>
    </reaction>
</comment>
<evidence type="ECO:0000313" key="10">
    <source>
        <dbReference type="RefSeq" id="XP_030371725.1"/>
    </source>
</evidence>
<comment type="subcellular location">
    <subcellularLocation>
        <location evidence="1 7">Cytoplasm</location>
    </subcellularLocation>
</comment>
<evidence type="ECO:0000256" key="4">
    <source>
        <dbReference type="ARBA" id="ARBA00022801"/>
    </source>
</evidence>
<dbReference type="SMART" id="SM00226">
    <property type="entry name" value="LMWPc"/>
    <property type="match status" value="1"/>
</dbReference>
<evidence type="ECO:0000256" key="1">
    <source>
        <dbReference type="ARBA" id="ARBA00004496"/>
    </source>
</evidence>
<dbReference type="Proteomes" id="UP000504634">
    <property type="component" value="Unplaced"/>
</dbReference>
<evidence type="ECO:0000256" key="2">
    <source>
        <dbReference type="ARBA" id="ARBA00011063"/>
    </source>
</evidence>
<dbReference type="EC" id="3.1.3.2" evidence="7"/>
<dbReference type="InterPro" id="IPR023485">
    <property type="entry name" value="Ptyr_pPase"/>
</dbReference>
<dbReference type="PANTHER" id="PTHR11717:SF7">
    <property type="entry name" value="LOW MOLECULAR WEIGHT PHOSPHOTYROSINE PROTEIN PHOSPHATASE"/>
    <property type="match status" value="1"/>
</dbReference>
<dbReference type="GO" id="GO:0004726">
    <property type="term" value="F:non-membrane spanning protein tyrosine phosphatase activity"/>
    <property type="evidence" value="ECO:0007669"/>
    <property type="project" value="InterPro"/>
</dbReference>
<dbReference type="FunFam" id="3.40.50.2300:FF:000105">
    <property type="entry name" value="Low molecular weight phosphotyrosine protein"/>
    <property type="match status" value="1"/>
</dbReference>